<dbReference type="Proteomes" id="UP000271624">
    <property type="component" value="Unassembled WGS sequence"/>
</dbReference>
<organism evidence="1 2">
    <name type="scientific">Dulcicalothrix desertica PCC 7102</name>
    <dbReference type="NCBI Taxonomy" id="232991"/>
    <lineage>
        <taxon>Bacteria</taxon>
        <taxon>Bacillati</taxon>
        <taxon>Cyanobacteriota</taxon>
        <taxon>Cyanophyceae</taxon>
        <taxon>Nostocales</taxon>
        <taxon>Calotrichaceae</taxon>
        <taxon>Dulcicalothrix</taxon>
    </lineage>
</organism>
<comment type="caution">
    <text evidence="1">The sequence shown here is derived from an EMBL/GenBank/DDBJ whole genome shotgun (WGS) entry which is preliminary data.</text>
</comment>
<evidence type="ECO:0000313" key="2">
    <source>
        <dbReference type="Proteomes" id="UP000271624"/>
    </source>
</evidence>
<dbReference type="OrthoDB" id="519391at2"/>
<reference evidence="1" key="1">
    <citation type="submission" date="2018-12" db="EMBL/GenBank/DDBJ databases">
        <authorList>
            <person name="Will S."/>
            <person name="Neumann-Schaal M."/>
            <person name="Henke P."/>
        </authorList>
    </citation>
    <scope>NUCLEOTIDE SEQUENCE</scope>
    <source>
        <strain evidence="1">PCC 7102</strain>
    </source>
</reference>
<accession>A0A3S1CW37</accession>
<sequence length="99" mass="11413">MLTDTELLDLLPLKQKDFLAKCIGRKLVEIDRFFGIDLPSFLEGGHFTEAEYFSYNSGAVKFHFEGNLIYVLDVYGEQLSIVVLPMNIESNEFIKIYQL</sequence>
<name>A0A3S1CW37_9CYAN</name>
<dbReference type="AlphaFoldDB" id="A0A3S1CW37"/>
<evidence type="ECO:0000313" key="1">
    <source>
        <dbReference type="EMBL" id="RUT09895.1"/>
    </source>
</evidence>
<reference evidence="1" key="2">
    <citation type="journal article" date="2019" name="Genome Biol. Evol.">
        <title>Day and night: Metabolic profiles and evolutionary relationships of six axenic non-marine cyanobacteria.</title>
        <authorList>
            <person name="Will S.E."/>
            <person name="Henke P."/>
            <person name="Boedeker C."/>
            <person name="Huang S."/>
            <person name="Brinkmann H."/>
            <person name="Rohde M."/>
            <person name="Jarek M."/>
            <person name="Friedl T."/>
            <person name="Seufert S."/>
            <person name="Schumacher M."/>
            <person name="Overmann J."/>
            <person name="Neumann-Schaal M."/>
            <person name="Petersen J."/>
        </authorList>
    </citation>
    <scope>NUCLEOTIDE SEQUENCE [LARGE SCALE GENOMIC DNA]</scope>
    <source>
        <strain evidence="1">PCC 7102</strain>
    </source>
</reference>
<dbReference type="EMBL" id="RSCL01000001">
    <property type="protein sequence ID" value="RUT09895.1"/>
    <property type="molecule type" value="Genomic_DNA"/>
</dbReference>
<proteinExistence type="predicted"/>
<protein>
    <submittedName>
        <fullName evidence="1">Uncharacterized protein</fullName>
    </submittedName>
</protein>
<gene>
    <name evidence="1" type="ORF">DSM106972_003900</name>
</gene>
<keyword evidence="2" id="KW-1185">Reference proteome</keyword>
<dbReference type="RefSeq" id="WP_127078318.1">
    <property type="nucleotide sequence ID" value="NZ_RSCL01000001.1"/>
</dbReference>